<evidence type="ECO:0000313" key="2">
    <source>
        <dbReference type="Proteomes" id="UP000294593"/>
    </source>
</evidence>
<protein>
    <submittedName>
        <fullName evidence="1">TnsA endonuclease-like protein</fullName>
    </submittedName>
</protein>
<proteinExistence type="predicted"/>
<organism evidence="1 2">
    <name type="scientific">Aquabacterium commune</name>
    <dbReference type="NCBI Taxonomy" id="70586"/>
    <lineage>
        <taxon>Bacteria</taxon>
        <taxon>Pseudomonadati</taxon>
        <taxon>Pseudomonadota</taxon>
        <taxon>Betaproteobacteria</taxon>
        <taxon>Burkholderiales</taxon>
        <taxon>Aquabacterium</taxon>
    </lineage>
</organism>
<keyword evidence="2" id="KW-1185">Reference proteome</keyword>
<reference evidence="1 2" key="1">
    <citation type="submission" date="2019-03" db="EMBL/GenBank/DDBJ databases">
        <title>Genomic Encyclopedia of Type Strains, Phase IV (KMG-IV): sequencing the most valuable type-strain genomes for metagenomic binning, comparative biology and taxonomic classification.</title>
        <authorList>
            <person name="Goeker M."/>
        </authorList>
    </citation>
    <scope>NUCLEOTIDE SEQUENCE [LARGE SCALE GENOMIC DNA]</scope>
    <source>
        <strain evidence="1 2">DSM 11901</strain>
    </source>
</reference>
<dbReference type="GO" id="GO:0003676">
    <property type="term" value="F:nucleic acid binding"/>
    <property type="evidence" value="ECO:0007669"/>
    <property type="project" value="InterPro"/>
</dbReference>
<gene>
    <name evidence="1" type="ORF">EV672_1311</name>
</gene>
<dbReference type="Proteomes" id="UP000294593">
    <property type="component" value="Unassembled WGS sequence"/>
</dbReference>
<accession>A0A4R6QY48</accession>
<keyword evidence="1" id="KW-0378">Hydrolase</keyword>
<comment type="caution">
    <text evidence="1">The sequence shown here is derived from an EMBL/GenBank/DDBJ whole genome shotgun (WGS) entry which is preliminary data.</text>
</comment>
<evidence type="ECO:0000313" key="1">
    <source>
        <dbReference type="EMBL" id="TDP78154.1"/>
    </source>
</evidence>
<dbReference type="SUPFAM" id="SSF52980">
    <property type="entry name" value="Restriction endonuclease-like"/>
    <property type="match status" value="1"/>
</dbReference>
<dbReference type="AlphaFoldDB" id="A0A4R6QY48"/>
<dbReference type="Gene3D" id="3.40.1350.10">
    <property type="match status" value="1"/>
</dbReference>
<keyword evidence="1" id="KW-0540">Nuclease</keyword>
<dbReference type="GO" id="GO:0004519">
    <property type="term" value="F:endonuclease activity"/>
    <property type="evidence" value="ECO:0007669"/>
    <property type="project" value="UniProtKB-KW"/>
</dbReference>
<sequence>MNRGWKNLCTRMRDGRGQGHGDLYQPWLWIRRKNTSSKGNQVTDSLPGYRRASHFLARVEWHVGLLCLYLGARDVREQYPLWPDAHPHPLNDLFLRRGLARPPHRGLLDIAREAGIEHGSEVGFPDVPYVATLDLAVTLVVRQAVRLVAVSLKPFGEVLEAEPLDRMLERLELERRYFAESCDRYVIADQSLLGRYTGGNLEKFSAAQQLPVHLSCPMLINDFSAHLVDVAKQATISEAINHVGGSMRLGAFDADLLWRHAVWTRRIELDLTMPIELGRPLVCDNGTMAGALATALLGEVV</sequence>
<dbReference type="InterPro" id="IPR011856">
    <property type="entry name" value="tRNA_endonuc-like_dom_sf"/>
</dbReference>
<keyword evidence="1" id="KW-0255">Endonuclease</keyword>
<dbReference type="InterPro" id="IPR011335">
    <property type="entry name" value="Restrct_endonuc-II-like"/>
</dbReference>
<dbReference type="EMBL" id="SNXW01000031">
    <property type="protein sequence ID" value="TDP78154.1"/>
    <property type="molecule type" value="Genomic_DNA"/>
</dbReference>
<name>A0A4R6QY48_9BURK</name>